<dbReference type="EC" id="3.2.1.18" evidence="3"/>
<dbReference type="InterPro" id="IPR036278">
    <property type="entry name" value="Sialidase_sf"/>
</dbReference>
<organism evidence="6 7">
    <name type="scientific">Kineosporia babensis</name>
    <dbReference type="NCBI Taxonomy" id="499548"/>
    <lineage>
        <taxon>Bacteria</taxon>
        <taxon>Bacillati</taxon>
        <taxon>Actinomycetota</taxon>
        <taxon>Actinomycetes</taxon>
        <taxon>Kineosporiales</taxon>
        <taxon>Kineosporiaceae</taxon>
        <taxon>Kineosporia</taxon>
    </lineage>
</organism>
<dbReference type="Pfam" id="PF13088">
    <property type="entry name" value="BNR_2"/>
    <property type="match status" value="1"/>
</dbReference>
<comment type="caution">
    <text evidence="6">The sequence shown here is derived from an EMBL/GenBank/DDBJ whole genome shotgun (WGS) entry which is preliminary data.</text>
</comment>
<evidence type="ECO:0000256" key="4">
    <source>
        <dbReference type="SAM" id="SignalP"/>
    </source>
</evidence>
<dbReference type="RefSeq" id="WP_231438332.1">
    <property type="nucleotide sequence ID" value="NZ_JAJOMB010000001.1"/>
</dbReference>
<dbReference type="EMBL" id="JAJOMB010000001">
    <property type="protein sequence ID" value="MCD5309405.1"/>
    <property type="molecule type" value="Genomic_DNA"/>
</dbReference>
<keyword evidence="6" id="KW-0378">Hydrolase</keyword>
<evidence type="ECO:0000256" key="2">
    <source>
        <dbReference type="ARBA" id="ARBA00009348"/>
    </source>
</evidence>
<reference evidence="6" key="1">
    <citation type="submission" date="2021-11" db="EMBL/GenBank/DDBJ databases">
        <title>Streptomyces corallinus and Kineosporia corallina sp. nov., two new coral-derived marine actinobacteria.</title>
        <authorList>
            <person name="Buangrab K."/>
            <person name="Sutthacheep M."/>
            <person name="Yeemin T."/>
            <person name="Harunari E."/>
            <person name="Igarashi Y."/>
            <person name="Sripreechasak P."/>
            <person name="Kanchanasin P."/>
            <person name="Tanasupawat S."/>
            <person name="Phongsopitanun W."/>
        </authorList>
    </citation>
    <scope>NUCLEOTIDE SEQUENCE</scope>
    <source>
        <strain evidence="6">JCM 31032</strain>
    </source>
</reference>
<dbReference type="SUPFAM" id="SSF50939">
    <property type="entry name" value="Sialidases"/>
    <property type="match status" value="1"/>
</dbReference>
<dbReference type="GO" id="GO:0009313">
    <property type="term" value="P:oligosaccharide catabolic process"/>
    <property type="evidence" value="ECO:0007669"/>
    <property type="project" value="TreeGrafter"/>
</dbReference>
<evidence type="ECO:0000256" key="1">
    <source>
        <dbReference type="ARBA" id="ARBA00000427"/>
    </source>
</evidence>
<comment type="similarity">
    <text evidence="2">Belongs to the glycosyl hydrolase 33 family.</text>
</comment>
<dbReference type="CDD" id="cd15482">
    <property type="entry name" value="Sialidase_non-viral"/>
    <property type="match status" value="1"/>
</dbReference>
<dbReference type="GO" id="GO:0006689">
    <property type="term" value="P:ganglioside catabolic process"/>
    <property type="evidence" value="ECO:0007669"/>
    <property type="project" value="TreeGrafter"/>
</dbReference>
<dbReference type="Gene3D" id="2.120.10.10">
    <property type="match status" value="1"/>
</dbReference>
<dbReference type="InterPro" id="IPR011040">
    <property type="entry name" value="Sialidase"/>
</dbReference>
<protein>
    <recommendedName>
        <fullName evidence="3">exo-alpha-sialidase</fullName>
        <ecNumber evidence="3">3.2.1.18</ecNumber>
    </recommendedName>
</protein>
<keyword evidence="7" id="KW-1185">Reference proteome</keyword>
<feature type="signal peptide" evidence="4">
    <location>
        <begin position="1"/>
        <end position="33"/>
    </location>
</feature>
<evidence type="ECO:0000256" key="3">
    <source>
        <dbReference type="ARBA" id="ARBA00012733"/>
    </source>
</evidence>
<evidence type="ECO:0000259" key="5">
    <source>
        <dbReference type="Pfam" id="PF13088"/>
    </source>
</evidence>
<gene>
    <name evidence="6" type="ORF">LR394_00730</name>
</gene>
<dbReference type="Proteomes" id="UP001138997">
    <property type="component" value="Unassembled WGS sequence"/>
</dbReference>
<comment type="catalytic activity">
    <reaction evidence="1">
        <text>Hydrolysis of alpha-(2-&gt;3)-, alpha-(2-&gt;6)-, alpha-(2-&gt;8)- glycosidic linkages of terminal sialic acid residues in oligosaccharides, glycoproteins, glycolipids, colominic acid and synthetic substrates.</text>
        <dbReference type="EC" id="3.2.1.18"/>
    </reaction>
</comment>
<dbReference type="GO" id="GO:0005737">
    <property type="term" value="C:cytoplasm"/>
    <property type="evidence" value="ECO:0007669"/>
    <property type="project" value="TreeGrafter"/>
</dbReference>
<dbReference type="PANTHER" id="PTHR10628">
    <property type="entry name" value="SIALIDASE"/>
    <property type="match status" value="1"/>
</dbReference>
<dbReference type="AlphaFoldDB" id="A0A9X1N921"/>
<feature type="chain" id="PRO_5040782354" description="exo-alpha-sialidase" evidence="4">
    <location>
        <begin position="34"/>
        <end position="501"/>
    </location>
</feature>
<dbReference type="PANTHER" id="PTHR10628:SF30">
    <property type="entry name" value="EXO-ALPHA-SIALIDASE"/>
    <property type="match status" value="1"/>
</dbReference>
<dbReference type="InterPro" id="IPR026856">
    <property type="entry name" value="Sialidase_fam"/>
</dbReference>
<sequence length="501" mass="53919">MTRPSFRRFAGGLIASCTAVAGLALGTAVTSFAEPAAKSTPVSTQAAGCVSSPFVSQPARTLWYRIPAIVRTNQGTLVAFAEARDNSDASDMGDYDIATARSTDNGCTWSRPQVIASDGANRVSNPSALVDRETGNILLFSSVTVRENSGGKGKGLYLQTSTDDGKSFSPLLDTPVKPDGVKSGLPGPGHGIQLSRTHPGRLIFPIAYRTKEGLYGGYGIYSDDHGQTWHNGYHQLDTTGNRDWIEGTIAELDSGELFISYRVKKDLAKAGTARQWAVSKDGGETLAGEGFTKSSLPIVSVQGSALVPTGRHDNVLLFTSPGDTTRNLRRDMSIFVSTSDGTRWSRRYQLELQSTPGAYSDIVQIDDSVGVLYETGLQTWKERIVFRSVPIAQVLNPTKVGSSMTFYRNAKPVRVSENAKAQVKVKVPGTRRPTGRVTLTATGRNGVRKSSYIDFTYSNQGSRWVTLPKLGAGTYRLTLTYSGSLRIKGTSVPAGVLKVVR</sequence>
<proteinExistence type="inferred from homology"/>
<feature type="domain" description="Sialidase" evidence="5">
    <location>
        <begin position="75"/>
        <end position="368"/>
    </location>
</feature>
<evidence type="ECO:0000313" key="7">
    <source>
        <dbReference type="Proteomes" id="UP001138997"/>
    </source>
</evidence>
<accession>A0A9X1N921</accession>
<dbReference type="GO" id="GO:0004308">
    <property type="term" value="F:exo-alpha-sialidase activity"/>
    <property type="evidence" value="ECO:0007669"/>
    <property type="project" value="UniProtKB-EC"/>
</dbReference>
<evidence type="ECO:0000313" key="6">
    <source>
        <dbReference type="EMBL" id="MCD5309405.1"/>
    </source>
</evidence>
<dbReference type="GO" id="GO:0016020">
    <property type="term" value="C:membrane"/>
    <property type="evidence" value="ECO:0007669"/>
    <property type="project" value="TreeGrafter"/>
</dbReference>
<name>A0A9X1N921_9ACTN</name>
<keyword evidence="4" id="KW-0732">Signal</keyword>